<dbReference type="Proteomes" id="UP000198211">
    <property type="component" value="Unassembled WGS sequence"/>
</dbReference>
<name>A0A225WGM3_9STRA</name>
<organism evidence="1 2">
    <name type="scientific">Phytophthora megakarya</name>
    <dbReference type="NCBI Taxonomy" id="4795"/>
    <lineage>
        <taxon>Eukaryota</taxon>
        <taxon>Sar</taxon>
        <taxon>Stramenopiles</taxon>
        <taxon>Oomycota</taxon>
        <taxon>Peronosporomycetes</taxon>
        <taxon>Peronosporales</taxon>
        <taxon>Peronosporaceae</taxon>
        <taxon>Phytophthora</taxon>
    </lineage>
</organism>
<evidence type="ECO:0000313" key="1">
    <source>
        <dbReference type="EMBL" id="OWZ16279.1"/>
    </source>
</evidence>
<reference evidence="2" key="1">
    <citation type="submission" date="2017-03" db="EMBL/GenBank/DDBJ databases">
        <title>Phytopthora megakarya and P. palmivora, two closely related causual agents of cacao black pod achieved similar genome size and gene model numbers by different mechanisms.</title>
        <authorList>
            <person name="Ali S."/>
            <person name="Shao J."/>
            <person name="Larry D.J."/>
            <person name="Kronmiller B."/>
            <person name="Shen D."/>
            <person name="Strem M.D."/>
            <person name="Melnick R.L."/>
            <person name="Guiltinan M.J."/>
            <person name="Tyler B.M."/>
            <person name="Meinhardt L.W."/>
            <person name="Bailey B.A."/>
        </authorList>
    </citation>
    <scope>NUCLEOTIDE SEQUENCE [LARGE SCALE GENOMIC DNA]</scope>
    <source>
        <strain evidence="2">zdho120</strain>
    </source>
</reference>
<protein>
    <submittedName>
        <fullName evidence="1">Uncharacterized protein</fullName>
    </submittedName>
</protein>
<keyword evidence="2" id="KW-1185">Reference proteome</keyword>
<comment type="caution">
    <text evidence="1">The sequence shown here is derived from an EMBL/GenBank/DDBJ whole genome shotgun (WGS) entry which is preliminary data.</text>
</comment>
<dbReference type="AlphaFoldDB" id="A0A225WGM3"/>
<proteinExistence type="predicted"/>
<dbReference type="OrthoDB" id="78677at2759"/>
<evidence type="ECO:0000313" key="2">
    <source>
        <dbReference type="Proteomes" id="UP000198211"/>
    </source>
</evidence>
<dbReference type="EMBL" id="NBNE01000961">
    <property type="protein sequence ID" value="OWZ16279.1"/>
    <property type="molecule type" value="Genomic_DNA"/>
</dbReference>
<gene>
    <name evidence="1" type="ORF">PHMEG_0009943</name>
</gene>
<accession>A0A225WGM3</accession>
<sequence>MAEFAIGDYVLCADVWNHRRSKLWVKWCWPAKVVDTSSNGVFNDRESPITKDLIANVTHISEGHVVEELWCAESSRR</sequence>